<evidence type="ECO:0000313" key="2">
    <source>
        <dbReference type="Proteomes" id="UP000521748"/>
    </source>
</evidence>
<gene>
    <name evidence="1" type="ORF">FHU41_002648</name>
</gene>
<reference evidence="1 2" key="1">
    <citation type="submission" date="2020-07" db="EMBL/GenBank/DDBJ databases">
        <title>Sequencing the genomes of 1000 actinobacteria strains.</title>
        <authorList>
            <person name="Klenk H.-P."/>
        </authorList>
    </citation>
    <scope>NUCLEOTIDE SEQUENCE [LARGE SCALE GENOMIC DNA]</scope>
    <source>
        <strain evidence="1 2">DSM 102047</strain>
    </source>
</reference>
<accession>A0A7Y9LVJ4</accession>
<proteinExistence type="predicted"/>
<dbReference type="EMBL" id="JACBYQ010000002">
    <property type="protein sequence ID" value="NYE96398.1"/>
    <property type="molecule type" value="Genomic_DNA"/>
</dbReference>
<sequence>MRRSSIVLPVVDAVLGTVSFGCDGEWHSFWVNEPAALLAALANPARPSHWSPEAGELVVTVARTGSRAGEPLSFSLTLLTAVPHHQAPTGSR</sequence>
<dbReference type="Proteomes" id="UP000521748">
    <property type="component" value="Unassembled WGS sequence"/>
</dbReference>
<evidence type="ECO:0000313" key="1">
    <source>
        <dbReference type="EMBL" id="NYE96398.1"/>
    </source>
</evidence>
<protein>
    <submittedName>
        <fullName evidence="1">Uncharacterized protein</fullName>
    </submittedName>
</protein>
<keyword evidence="2" id="KW-1185">Reference proteome</keyword>
<comment type="caution">
    <text evidence="1">The sequence shown here is derived from an EMBL/GenBank/DDBJ whole genome shotgun (WGS) entry which is preliminary data.</text>
</comment>
<organism evidence="1 2">
    <name type="scientific">Psychromicrobium silvestre</name>
    <dbReference type="NCBI Taxonomy" id="1645614"/>
    <lineage>
        <taxon>Bacteria</taxon>
        <taxon>Bacillati</taxon>
        <taxon>Actinomycetota</taxon>
        <taxon>Actinomycetes</taxon>
        <taxon>Micrococcales</taxon>
        <taxon>Micrococcaceae</taxon>
        <taxon>Psychromicrobium</taxon>
    </lineage>
</organism>
<dbReference type="RefSeq" id="WP_179390055.1">
    <property type="nucleotide sequence ID" value="NZ_JACBYQ010000002.1"/>
</dbReference>
<name>A0A7Y9LVJ4_9MICC</name>
<dbReference type="AlphaFoldDB" id="A0A7Y9LVJ4"/>